<gene>
    <name evidence="8" type="ORF">HNR21_004549</name>
</gene>
<dbReference type="PANTHER" id="PTHR42839:SF2">
    <property type="entry name" value="ISOCHORISMATE SYNTHASE ENTC"/>
    <property type="match status" value="1"/>
</dbReference>
<dbReference type="PANTHER" id="PTHR42839">
    <property type="entry name" value="ISOCHORISMATE SYNTHASE ENTC"/>
    <property type="match status" value="1"/>
</dbReference>
<dbReference type="Pfam" id="PF00425">
    <property type="entry name" value="Chorismate_bind"/>
    <property type="match status" value="1"/>
</dbReference>
<keyword evidence="9" id="KW-1185">Reference proteome</keyword>
<dbReference type="EC" id="5.4.4.2" evidence="3"/>
<organism evidence="8 9">
    <name type="scientific">Thermomonospora cellulosilytica</name>
    <dbReference type="NCBI Taxonomy" id="1411118"/>
    <lineage>
        <taxon>Bacteria</taxon>
        <taxon>Bacillati</taxon>
        <taxon>Actinomycetota</taxon>
        <taxon>Actinomycetes</taxon>
        <taxon>Streptosporangiales</taxon>
        <taxon>Thermomonosporaceae</taxon>
        <taxon>Thermomonospora</taxon>
    </lineage>
</organism>
<comment type="caution">
    <text evidence="8">The sequence shown here is derived from an EMBL/GenBank/DDBJ whole genome shotgun (WGS) entry which is preliminary data.</text>
</comment>
<protein>
    <recommendedName>
        <fullName evidence="3">isochorismate synthase</fullName>
        <ecNumber evidence="3">5.4.4.2</ecNumber>
    </recommendedName>
    <alternativeName>
        <fullName evidence="5">Isochorismate mutase</fullName>
    </alternativeName>
</protein>
<proteinExistence type="inferred from homology"/>
<dbReference type="InterPro" id="IPR015890">
    <property type="entry name" value="Chorismate_C"/>
</dbReference>
<dbReference type="RefSeq" id="WP_182706775.1">
    <property type="nucleotide sequence ID" value="NZ_JACJII010000001.1"/>
</dbReference>
<name>A0A7W3N1A2_9ACTN</name>
<evidence type="ECO:0000313" key="9">
    <source>
        <dbReference type="Proteomes" id="UP000539313"/>
    </source>
</evidence>
<comment type="similarity">
    <text evidence="2">Belongs to the isochorismate synthase family.</text>
</comment>
<feature type="compositionally biased region" description="Pro residues" evidence="6">
    <location>
        <begin position="1"/>
        <end position="11"/>
    </location>
</feature>
<reference evidence="8 9" key="1">
    <citation type="submission" date="2020-08" db="EMBL/GenBank/DDBJ databases">
        <title>Sequencing the genomes of 1000 actinobacteria strains.</title>
        <authorList>
            <person name="Klenk H.-P."/>
        </authorList>
    </citation>
    <scope>NUCLEOTIDE SEQUENCE [LARGE SCALE GENOMIC DNA]</scope>
    <source>
        <strain evidence="8 9">DSM 45823</strain>
    </source>
</reference>
<evidence type="ECO:0000256" key="1">
    <source>
        <dbReference type="ARBA" id="ARBA00000799"/>
    </source>
</evidence>
<dbReference type="AlphaFoldDB" id="A0A7W3N1A2"/>
<dbReference type="InterPro" id="IPR005801">
    <property type="entry name" value="ADC_synthase"/>
</dbReference>
<accession>A0A7W3N1A2</accession>
<dbReference type="NCBIfam" id="TIGR00543">
    <property type="entry name" value="isochor_syn"/>
    <property type="match status" value="1"/>
</dbReference>
<evidence type="ECO:0000256" key="4">
    <source>
        <dbReference type="ARBA" id="ARBA00023235"/>
    </source>
</evidence>
<feature type="domain" description="Chorismate-utilising enzyme C-terminal" evidence="7">
    <location>
        <begin position="155"/>
        <end position="405"/>
    </location>
</feature>
<dbReference type="Gene3D" id="3.60.120.10">
    <property type="entry name" value="Anthranilate synthase"/>
    <property type="match status" value="1"/>
</dbReference>
<dbReference type="SUPFAM" id="SSF56322">
    <property type="entry name" value="ADC synthase"/>
    <property type="match status" value="1"/>
</dbReference>
<dbReference type="InterPro" id="IPR004561">
    <property type="entry name" value="IsoChor_synthase"/>
</dbReference>
<dbReference type="GO" id="GO:0008909">
    <property type="term" value="F:isochorismate synthase activity"/>
    <property type="evidence" value="ECO:0007669"/>
    <property type="project" value="UniProtKB-EC"/>
</dbReference>
<dbReference type="Proteomes" id="UP000539313">
    <property type="component" value="Unassembled WGS sequence"/>
</dbReference>
<sequence>MKPAVDSPPPLTVRTVPVPDPGDLPARLPHPDALAWIHHGEGIVAWGQAARTTIPGGPDRFTRARAWLDDLFTTAHIDDPLGLPGTGPVAFGSFTFDPAAPGSVLIVPRHILGRRDGHAWLTTIGEPTGDPLTLAHPPTPPTGLRWSDGTLTAPAWQHAVATAVQRIRHGRLGKTVLARDLTVQAAQPIDPRVLLDRLTTRYPACFTFAVDGLIGATPELLIRRTGDHIDSLVLAGTLPRGATPADDHARAQRLLNSPKDRREHAYAADMVRDALTPLCADLHVPHQPEILTLPNVIHLASPVHGTLDKERSVLDVLAALHPTPAVCGTPTGPALDLIRELEAMDRGRYAGPVGWIDATGDGEWGIALRCAELDPADPTRARLFAGCGIVADSDPAAELAEAQAKFRPMREALQG</sequence>
<feature type="region of interest" description="Disordered" evidence="6">
    <location>
        <begin position="1"/>
        <end position="20"/>
    </location>
</feature>
<evidence type="ECO:0000256" key="2">
    <source>
        <dbReference type="ARBA" id="ARBA00005297"/>
    </source>
</evidence>
<evidence type="ECO:0000259" key="7">
    <source>
        <dbReference type="Pfam" id="PF00425"/>
    </source>
</evidence>
<evidence type="ECO:0000256" key="6">
    <source>
        <dbReference type="SAM" id="MobiDB-lite"/>
    </source>
</evidence>
<evidence type="ECO:0000256" key="5">
    <source>
        <dbReference type="ARBA" id="ARBA00041564"/>
    </source>
</evidence>
<evidence type="ECO:0000313" key="8">
    <source>
        <dbReference type="EMBL" id="MBA9005667.1"/>
    </source>
</evidence>
<comment type="catalytic activity">
    <reaction evidence="1">
        <text>chorismate = isochorismate</text>
        <dbReference type="Rhea" id="RHEA:18985"/>
        <dbReference type="ChEBI" id="CHEBI:29748"/>
        <dbReference type="ChEBI" id="CHEBI:29780"/>
        <dbReference type="EC" id="5.4.4.2"/>
    </reaction>
</comment>
<evidence type="ECO:0000256" key="3">
    <source>
        <dbReference type="ARBA" id="ARBA00012824"/>
    </source>
</evidence>
<keyword evidence="4 8" id="KW-0413">Isomerase</keyword>
<dbReference type="EMBL" id="JACJII010000001">
    <property type="protein sequence ID" value="MBA9005667.1"/>
    <property type="molecule type" value="Genomic_DNA"/>
</dbReference>